<evidence type="ECO:0000259" key="1">
    <source>
        <dbReference type="Pfam" id="PF03725"/>
    </source>
</evidence>
<accession>A0A098VU36</accession>
<proteinExistence type="predicted"/>
<dbReference type="InterPro" id="IPR020568">
    <property type="entry name" value="Ribosomal_Su5_D2-typ_SF"/>
</dbReference>
<keyword evidence="3" id="KW-1185">Reference proteome</keyword>
<dbReference type="SUPFAM" id="SSF55666">
    <property type="entry name" value="Ribonuclease PH domain 2-like"/>
    <property type="match status" value="1"/>
</dbReference>
<reference evidence="2 3" key="1">
    <citation type="submission" date="2014-04" db="EMBL/GenBank/DDBJ databases">
        <title>A new species of microsporidia sheds light on the evolution of extreme parasitism.</title>
        <authorList>
            <person name="Haag K.L."/>
            <person name="James T.Y."/>
            <person name="Larsson R."/>
            <person name="Schaer T.M."/>
            <person name="Refardt D."/>
            <person name="Pombert J.-F."/>
            <person name="Ebert D."/>
        </authorList>
    </citation>
    <scope>NUCLEOTIDE SEQUENCE [LARGE SCALE GENOMIC DNA]</scope>
    <source>
        <strain evidence="2 3">UGP3</strain>
        <tissue evidence="2">Spores</tissue>
    </source>
</reference>
<protein>
    <submittedName>
        <fullName evidence="2">Exosome complex component Rrp42</fullName>
    </submittedName>
</protein>
<dbReference type="Gene3D" id="3.30.230.70">
    <property type="entry name" value="GHMP Kinase, N-terminal domain"/>
    <property type="match status" value="1"/>
</dbReference>
<dbReference type="GeneID" id="25258480"/>
<dbReference type="EMBL" id="JMKJ01000055">
    <property type="protein sequence ID" value="KGG52643.1"/>
    <property type="molecule type" value="Genomic_DNA"/>
</dbReference>
<comment type="caution">
    <text evidence="2">The sequence shown here is derived from an EMBL/GenBank/DDBJ whole genome shotgun (WGS) entry which is preliminary data.</text>
</comment>
<dbReference type="Pfam" id="PF03725">
    <property type="entry name" value="RNase_PH_C"/>
    <property type="match status" value="1"/>
</dbReference>
<evidence type="ECO:0000313" key="2">
    <source>
        <dbReference type="EMBL" id="KGG52643.1"/>
    </source>
</evidence>
<dbReference type="AlphaFoldDB" id="A0A098VU36"/>
<gene>
    <name evidence="2" type="ORF">DI09_14p260</name>
</gene>
<dbReference type="SUPFAM" id="SSF54211">
    <property type="entry name" value="Ribosomal protein S5 domain 2-like"/>
    <property type="match status" value="1"/>
</dbReference>
<dbReference type="HOGENOM" id="CLU_2015817_0_0_1"/>
<organism evidence="2 3">
    <name type="scientific">Mitosporidium daphniae</name>
    <dbReference type="NCBI Taxonomy" id="1485682"/>
    <lineage>
        <taxon>Eukaryota</taxon>
        <taxon>Fungi</taxon>
        <taxon>Fungi incertae sedis</taxon>
        <taxon>Microsporidia</taxon>
        <taxon>Mitosporidium</taxon>
    </lineage>
</organism>
<dbReference type="VEuPathDB" id="MicrosporidiaDB:DI09_14p260"/>
<sequence>MREFQVGSSTGYWHLNADVMVRMRSFPHQVLNDAGNIFEAAFDSLAAALSSTRLPKSISDVGGIYPEDLVNNILAADPTIEEESISDAQLFLTRSSDDEISSVRKLGTGLLSFEQLAVLVASQ</sequence>
<dbReference type="RefSeq" id="XP_013239070.1">
    <property type="nucleotide sequence ID" value="XM_013383616.1"/>
</dbReference>
<dbReference type="InterPro" id="IPR036345">
    <property type="entry name" value="ExoRNase_PH_dom2_sf"/>
</dbReference>
<feature type="domain" description="Exoribonuclease phosphorolytic" evidence="1">
    <location>
        <begin position="71"/>
        <end position="116"/>
    </location>
</feature>
<dbReference type="GO" id="GO:0000176">
    <property type="term" value="C:nuclear exosome (RNase complex)"/>
    <property type="evidence" value="ECO:0007669"/>
    <property type="project" value="UniProtKB-ARBA"/>
</dbReference>
<dbReference type="InterPro" id="IPR027408">
    <property type="entry name" value="PNPase/RNase_PH_dom_sf"/>
</dbReference>
<evidence type="ECO:0000313" key="3">
    <source>
        <dbReference type="Proteomes" id="UP000029725"/>
    </source>
</evidence>
<dbReference type="InterPro" id="IPR015847">
    <property type="entry name" value="ExoRNase_PH_dom2"/>
</dbReference>
<dbReference type="Proteomes" id="UP000029725">
    <property type="component" value="Unassembled WGS sequence"/>
</dbReference>
<name>A0A098VU36_9MICR</name>